<dbReference type="InterPro" id="IPR032675">
    <property type="entry name" value="LRR_dom_sf"/>
</dbReference>
<evidence type="ECO:0008006" key="3">
    <source>
        <dbReference type="Google" id="ProtNLM"/>
    </source>
</evidence>
<evidence type="ECO:0000313" key="1">
    <source>
        <dbReference type="EMBL" id="KAJ8487178.1"/>
    </source>
</evidence>
<comment type="caution">
    <text evidence="1">The sequence shown here is derived from an EMBL/GenBank/DDBJ whole genome shotgun (WGS) entry which is preliminary data.</text>
</comment>
<dbReference type="Gene3D" id="3.80.10.10">
    <property type="entry name" value="Ribonuclease Inhibitor"/>
    <property type="match status" value="1"/>
</dbReference>
<reference evidence="1" key="1">
    <citation type="submission" date="2022-11" db="EMBL/GenBank/DDBJ databases">
        <title>Genome Sequence of Cubamyces cubensis.</title>
        <authorList>
            <person name="Buettner E."/>
        </authorList>
    </citation>
    <scope>NUCLEOTIDE SEQUENCE</scope>
    <source>
        <strain evidence="1">MPL-01</strain>
    </source>
</reference>
<dbReference type="SUPFAM" id="SSF52047">
    <property type="entry name" value="RNI-like"/>
    <property type="match status" value="1"/>
</dbReference>
<evidence type="ECO:0000313" key="2">
    <source>
        <dbReference type="Proteomes" id="UP001215151"/>
    </source>
</evidence>
<gene>
    <name evidence="1" type="ORF">ONZ51_g4327</name>
</gene>
<accession>A0AAD7XEQ8</accession>
<dbReference type="Proteomes" id="UP001215151">
    <property type="component" value="Unassembled WGS sequence"/>
</dbReference>
<protein>
    <recommendedName>
        <fullName evidence="3">F-box domain-containing protein</fullName>
    </recommendedName>
</protein>
<sequence>MQRRPMIPLEICLDVIDRLSLDCCTLRACALTCSAWLPRARVHLYKSITLHKPETYRLFSQAIAGTPILGALVTNLECCVTTVDDEIWDDAAATEALFPIEAVRTLTRLHYLALMGADCHYAIHPKVLDFVPRFALATSATSLLVSEFTVTSPKDIIDMLKHFPHIQELSLDHHTSYRDFDAPPIETLPSDFCRDLTNFVFHWSDLYAPFLAVMPTHITVLDIEYLPPTRVRAGPEDSWADIARFKGLKTLYLDAHHGEGKEWVAEALQHARCDKLESLGLDYTCECQNGCEMPFTEQHANLAHLASIIFRSSAFRKLKSLHVSVTAAYPREERDSEGGLAGLQARLQQSLNDIFDKCRSRGTEVKVYLNRF</sequence>
<keyword evidence="2" id="KW-1185">Reference proteome</keyword>
<dbReference type="EMBL" id="JAPEVG010000083">
    <property type="protein sequence ID" value="KAJ8487178.1"/>
    <property type="molecule type" value="Genomic_DNA"/>
</dbReference>
<proteinExistence type="predicted"/>
<name>A0AAD7XEQ8_9APHY</name>
<dbReference type="AlphaFoldDB" id="A0AAD7XEQ8"/>
<organism evidence="1 2">
    <name type="scientific">Trametes cubensis</name>
    <dbReference type="NCBI Taxonomy" id="1111947"/>
    <lineage>
        <taxon>Eukaryota</taxon>
        <taxon>Fungi</taxon>
        <taxon>Dikarya</taxon>
        <taxon>Basidiomycota</taxon>
        <taxon>Agaricomycotina</taxon>
        <taxon>Agaricomycetes</taxon>
        <taxon>Polyporales</taxon>
        <taxon>Polyporaceae</taxon>
        <taxon>Trametes</taxon>
    </lineage>
</organism>